<keyword evidence="1 5" id="KW-0349">Heme</keyword>
<dbReference type="PRINTS" id="PR00363">
    <property type="entry name" value="CYTOCHROMEB5"/>
</dbReference>
<comment type="similarity">
    <text evidence="4 5">Belongs to the cytochrome b5 family.</text>
</comment>
<proteinExistence type="inferred from homology"/>
<dbReference type="GO" id="GO:0020037">
    <property type="term" value="F:heme binding"/>
    <property type="evidence" value="ECO:0007669"/>
    <property type="project" value="UniProtKB-UniRule"/>
</dbReference>
<comment type="caution">
    <text evidence="7">The sequence shown here is derived from an EMBL/GenBank/DDBJ whole genome shotgun (WGS) entry which is preliminary data.</text>
</comment>
<evidence type="ECO:0000313" key="8">
    <source>
        <dbReference type="Proteomes" id="UP001176517"/>
    </source>
</evidence>
<dbReference type="FunFam" id="3.10.120.10:FF:000007">
    <property type="entry name" value="Sulfite oxidase, mitochondrial"/>
    <property type="match status" value="1"/>
</dbReference>
<evidence type="ECO:0000256" key="5">
    <source>
        <dbReference type="RuleBase" id="RU362121"/>
    </source>
</evidence>
<dbReference type="PANTHER" id="PTHR19359">
    <property type="entry name" value="CYTOCHROME B5"/>
    <property type="match status" value="1"/>
</dbReference>
<dbReference type="InterPro" id="IPR050668">
    <property type="entry name" value="Cytochrome_b5"/>
</dbReference>
<evidence type="ECO:0000259" key="6">
    <source>
        <dbReference type="PROSITE" id="PS50255"/>
    </source>
</evidence>
<keyword evidence="3 5" id="KW-0408">Iron</keyword>
<keyword evidence="2 5" id="KW-0479">Metal-binding</keyword>
<dbReference type="SMART" id="SM01117">
    <property type="entry name" value="Cyt-b5"/>
    <property type="match status" value="1"/>
</dbReference>
<dbReference type="AlphaFoldDB" id="A0AAN6GM93"/>
<dbReference type="PROSITE" id="PS00191">
    <property type="entry name" value="CYTOCHROME_B5_1"/>
    <property type="match status" value="1"/>
</dbReference>
<evidence type="ECO:0000256" key="1">
    <source>
        <dbReference type="ARBA" id="ARBA00022617"/>
    </source>
</evidence>
<dbReference type="Pfam" id="PF00173">
    <property type="entry name" value="Cyt-b5"/>
    <property type="match status" value="1"/>
</dbReference>
<dbReference type="PROSITE" id="PS50255">
    <property type="entry name" value="CYTOCHROME_B5_2"/>
    <property type="match status" value="1"/>
</dbReference>
<keyword evidence="8" id="KW-1185">Reference proteome</keyword>
<sequence length="83" mass="9380">MSKTFKVDEVKQHKSEDSVWVVVDNNVYDITEFLEEHPGGKKILISNAGKDASEAFHTYHSEKILKSVAEEYKIGELEPGSKL</sequence>
<dbReference type="Gene3D" id="3.10.120.10">
    <property type="entry name" value="Cytochrome b5-like heme/steroid binding domain"/>
    <property type="match status" value="1"/>
</dbReference>
<dbReference type="Proteomes" id="UP001176517">
    <property type="component" value="Unassembled WGS sequence"/>
</dbReference>
<dbReference type="InterPro" id="IPR001199">
    <property type="entry name" value="Cyt_B5-like_heme/steroid-bd"/>
</dbReference>
<feature type="domain" description="Cytochrome b5 heme-binding" evidence="6">
    <location>
        <begin position="2"/>
        <end position="78"/>
    </location>
</feature>
<dbReference type="InterPro" id="IPR018506">
    <property type="entry name" value="Cyt_B5_heme-BS"/>
</dbReference>
<organism evidence="7 8">
    <name type="scientific">Tilletia horrida</name>
    <dbReference type="NCBI Taxonomy" id="155126"/>
    <lineage>
        <taxon>Eukaryota</taxon>
        <taxon>Fungi</taxon>
        <taxon>Dikarya</taxon>
        <taxon>Basidiomycota</taxon>
        <taxon>Ustilaginomycotina</taxon>
        <taxon>Exobasidiomycetes</taxon>
        <taxon>Tilletiales</taxon>
        <taxon>Tilletiaceae</taxon>
        <taxon>Tilletia</taxon>
    </lineage>
</organism>
<protein>
    <recommendedName>
        <fullName evidence="6">Cytochrome b5 heme-binding domain-containing protein</fullName>
    </recommendedName>
</protein>
<dbReference type="GO" id="GO:0046872">
    <property type="term" value="F:metal ion binding"/>
    <property type="evidence" value="ECO:0007669"/>
    <property type="project" value="UniProtKB-UniRule"/>
</dbReference>
<dbReference type="SUPFAM" id="SSF55856">
    <property type="entry name" value="Cytochrome b5-like heme/steroid binding domain"/>
    <property type="match status" value="1"/>
</dbReference>
<dbReference type="EMBL" id="JAPDMZ010000251">
    <property type="protein sequence ID" value="KAK0545010.1"/>
    <property type="molecule type" value="Genomic_DNA"/>
</dbReference>
<evidence type="ECO:0000256" key="2">
    <source>
        <dbReference type="ARBA" id="ARBA00022723"/>
    </source>
</evidence>
<evidence type="ECO:0000256" key="4">
    <source>
        <dbReference type="ARBA" id="ARBA00038168"/>
    </source>
</evidence>
<name>A0AAN6GM93_9BASI</name>
<dbReference type="InterPro" id="IPR036400">
    <property type="entry name" value="Cyt_B5-like_heme/steroid_sf"/>
</dbReference>
<evidence type="ECO:0000256" key="3">
    <source>
        <dbReference type="ARBA" id="ARBA00023004"/>
    </source>
</evidence>
<evidence type="ECO:0000313" key="7">
    <source>
        <dbReference type="EMBL" id="KAK0545010.1"/>
    </source>
</evidence>
<dbReference type="GO" id="GO:0005789">
    <property type="term" value="C:endoplasmic reticulum membrane"/>
    <property type="evidence" value="ECO:0007669"/>
    <property type="project" value="TreeGrafter"/>
</dbReference>
<dbReference type="PANTHER" id="PTHR19359:SF112">
    <property type="entry name" value="CYTOCHROME B5 HEME-BINDING DOMAIN-CONTAINING PROTEIN"/>
    <property type="match status" value="1"/>
</dbReference>
<reference evidence="7" key="1">
    <citation type="journal article" date="2023" name="PhytoFront">
        <title>Draft Genome Resources of Seven Strains of Tilletia horrida, Causal Agent of Kernel Smut of Rice.</title>
        <authorList>
            <person name="Khanal S."/>
            <person name="Antony Babu S."/>
            <person name="Zhou X.G."/>
        </authorList>
    </citation>
    <scope>NUCLEOTIDE SEQUENCE</scope>
    <source>
        <strain evidence="7">TX6</strain>
    </source>
</reference>
<accession>A0AAN6GM93</accession>
<gene>
    <name evidence="7" type="ORF">OC846_005837</name>
</gene>